<proteinExistence type="predicted"/>
<dbReference type="AlphaFoldDB" id="A0A2V5HLV8"/>
<evidence type="ECO:0000256" key="1">
    <source>
        <dbReference type="SAM" id="MobiDB-lite"/>
    </source>
</evidence>
<reference evidence="2 3" key="1">
    <citation type="submission" date="2018-02" db="EMBL/GenBank/DDBJ databases">
        <title>The genomes of Aspergillus section Nigri reveals drivers in fungal speciation.</title>
        <authorList>
            <consortium name="DOE Joint Genome Institute"/>
            <person name="Vesth T.C."/>
            <person name="Nybo J."/>
            <person name="Theobald S."/>
            <person name="Brandl J."/>
            <person name="Frisvad J.C."/>
            <person name="Nielsen K.F."/>
            <person name="Lyhne E.K."/>
            <person name="Kogle M.E."/>
            <person name="Kuo A."/>
            <person name="Riley R."/>
            <person name="Clum A."/>
            <person name="Nolan M."/>
            <person name="Lipzen A."/>
            <person name="Salamov A."/>
            <person name="Henrissat B."/>
            <person name="Wiebenga A."/>
            <person name="De vries R.P."/>
            <person name="Grigoriev I.V."/>
            <person name="Mortensen U.H."/>
            <person name="Andersen M.R."/>
            <person name="Baker S.E."/>
        </authorList>
    </citation>
    <scope>NUCLEOTIDE SEQUENCE [LARGE SCALE GENOMIC DNA]</scope>
    <source>
        <strain evidence="2 3">CBS 115571</strain>
    </source>
</reference>
<evidence type="ECO:0000313" key="3">
    <source>
        <dbReference type="Proteomes" id="UP000249829"/>
    </source>
</evidence>
<organism evidence="2 3">
    <name type="scientific">Aspergillus violaceofuscus (strain CBS 115571)</name>
    <dbReference type="NCBI Taxonomy" id="1450538"/>
    <lineage>
        <taxon>Eukaryota</taxon>
        <taxon>Fungi</taxon>
        <taxon>Dikarya</taxon>
        <taxon>Ascomycota</taxon>
        <taxon>Pezizomycotina</taxon>
        <taxon>Eurotiomycetes</taxon>
        <taxon>Eurotiomycetidae</taxon>
        <taxon>Eurotiales</taxon>
        <taxon>Aspergillaceae</taxon>
        <taxon>Aspergillus</taxon>
    </lineage>
</organism>
<evidence type="ECO:0000313" key="2">
    <source>
        <dbReference type="EMBL" id="PYI23024.1"/>
    </source>
</evidence>
<keyword evidence="3" id="KW-1185">Reference proteome</keyword>
<protein>
    <submittedName>
        <fullName evidence="2">Uncharacterized protein</fullName>
    </submittedName>
</protein>
<name>A0A2V5HLV8_ASPV1</name>
<gene>
    <name evidence="2" type="ORF">BO99DRAFT_222567</name>
</gene>
<accession>A0A2V5HLV8</accession>
<feature type="region of interest" description="Disordered" evidence="1">
    <location>
        <begin position="175"/>
        <end position="199"/>
    </location>
</feature>
<dbReference type="EMBL" id="KZ825107">
    <property type="protein sequence ID" value="PYI23024.1"/>
    <property type="molecule type" value="Genomic_DNA"/>
</dbReference>
<sequence length="199" mass="22239">MEGTASSSRRWLPTSGTFVPERQTERLTELSLRYGAASLQLTPNRRNSRRWFIPRDRRGYYLSRLPIPLDFVTSAPLQLGGAGPSSTPWVARGNQLIYYLSIVSLVKDLAQGLSQCLSEELRQHDGPVWPPFFELVWETPRNLRLPARDGDSARGHSSLILPNASPIDEARGECGVEGRGNNEQLNEEGLSAILSRDPR</sequence>
<dbReference type="Proteomes" id="UP000249829">
    <property type="component" value="Unassembled WGS sequence"/>
</dbReference>